<feature type="compositionally biased region" description="Basic and acidic residues" evidence="1">
    <location>
        <begin position="74"/>
        <end position="85"/>
    </location>
</feature>
<feature type="compositionally biased region" description="Basic and acidic residues" evidence="1">
    <location>
        <begin position="104"/>
        <end position="137"/>
    </location>
</feature>
<dbReference type="AlphaFoldDB" id="A0A2R4WJ71"/>
<proteinExistence type="predicted"/>
<feature type="region of interest" description="Disordered" evidence="1">
    <location>
        <begin position="66"/>
        <end position="155"/>
    </location>
</feature>
<dbReference type="EMBL" id="CP028843">
    <property type="protein sequence ID" value="AWB21592.1"/>
    <property type="molecule type" value="Genomic_DNA"/>
</dbReference>
<gene>
    <name evidence="2" type="ORF">DA075_12250</name>
</gene>
<evidence type="ECO:0000256" key="1">
    <source>
        <dbReference type="SAM" id="MobiDB-lite"/>
    </source>
</evidence>
<organism evidence="2 3">
    <name type="scientific">Methylobacterium currus</name>
    <dbReference type="NCBI Taxonomy" id="2051553"/>
    <lineage>
        <taxon>Bacteria</taxon>
        <taxon>Pseudomonadati</taxon>
        <taxon>Pseudomonadota</taxon>
        <taxon>Alphaproteobacteria</taxon>
        <taxon>Hyphomicrobiales</taxon>
        <taxon>Methylobacteriaceae</taxon>
        <taxon>Methylobacterium</taxon>
    </lineage>
</organism>
<evidence type="ECO:0000313" key="2">
    <source>
        <dbReference type="EMBL" id="AWB21592.1"/>
    </source>
</evidence>
<evidence type="ECO:0000313" key="3">
    <source>
        <dbReference type="Proteomes" id="UP000244755"/>
    </source>
</evidence>
<accession>A0A2R4WJ71</accession>
<protein>
    <submittedName>
        <fullName evidence="2">Uncharacterized protein</fullName>
    </submittedName>
</protein>
<dbReference type="RefSeq" id="WP_099953465.1">
    <property type="nucleotide sequence ID" value="NZ_CP028843.1"/>
</dbReference>
<reference evidence="2 3" key="1">
    <citation type="submission" date="2018-04" db="EMBL/GenBank/DDBJ databases">
        <title>Methylobacterium sp. PR1016A genome.</title>
        <authorList>
            <person name="Park W."/>
        </authorList>
    </citation>
    <scope>NUCLEOTIDE SEQUENCE [LARGE SCALE GENOMIC DNA]</scope>
    <source>
        <strain evidence="2 3">PR1016A</strain>
    </source>
</reference>
<keyword evidence="3" id="KW-1185">Reference proteome</keyword>
<feature type="compositionally biased region" description="Basic and acidic residues" evidence="1">
    <location>
        <begin position="146"/>
        <end position="155"/>
    </location>
</feature>
<dbReference type="OrthoDB" id="8004874at2"/>
<sequence length="155" mass="16996">MDMIVILAAVAALVFAGLVLVFAQGRARNPPLRLPHEQELEDRGDELFRDFDQDLAGMLDEAARHPAALPVAPERLEAPDAERFRTRGGMTIDHDPAEPGLLREPGDRTVDPSKSDLSKSDLSKSDLSKSDPSRSDPFRSASSKFDSSKRDGESR</sequence>
<dbReference type="Proteomes" id="UP000244755">
    <property type="component" value="Chromosome 1"/>
</dbReference>
<dbReference type="KEGG" id="mee:DA075_12250"/>
<name>A0A2R4WJ71_9HYPH</name>